<keyword evidence="3" id="KW-1185">Reference proteome</keyword>
<proteinExistence type="predicted"/>
<keyword evidence="1" id="KW-0472">Membrane</keyword>
<evidence type="ECO:0000256" key="1">
    <source>
        <dbReference type="SAM" id="Phobius"/>
    </source>
</evidence>
<feature type="transmembrane region" description="Helical" evidence="1">
    <location>
        <begin position="7"/>
        <end position="26"/>
    </location>
</feature>
<dbReference type="AlphaFoldDB" id="A0AAN9LBP2"/>
<keyword evidence="1" id="KW-0812">Transmembrane</keyword>
<sequence>MERRNNFVCFRIALVVNVLSVVFIAICRCTVQEFWSLNRNALYYASCCYQITSSLPTISTAPAHTKCNAGRGAVSVVTCVDDSTQSRGLVQQGRGVKVLGVVRWLFAVVHLGPP</sequence>
<organism evidence="2 3">
    <name type="scientific">Canavalia gladiata</name>
    <name type="common">Sword bean</name>
    <name type="synonym">Dolichos gladiatus</name>
    <dbReference type="NCBI Taxonomy" id="3824"/>
    <lineage>
        <taxon>Eukaryota</taxon>
        <taxon>Viridiplantae</taxon>
        <taxon>Streptophyta</taxon>
        <taxon>Embryophyta</taxon>
        <taxon>Tracheophyta</taxon>
        <taxon>Spermatophyta</taxon>
        <taxon>Magnoliopsida</taxon>
        <taxon>eudicotyledons</taxon>
        <taxon>Gunneridae</taxon>
        <taxon>Pentapetalae</taxon>
        <taxon>rosids</taxon>
        <taxon>fabids</taxon>
        <taxon>Fabales</taxon>
        <taxon>Fabaceae</taxon>
        <taxon>Papilionoideae</taxon>
        <taxon>50 kb inversion clade</taxon>
        <taxon>NPAAA clade</taxon>
        <taxon>indigoferoid/millettioid clade</taxon>
        <taxon>Phaseoleae</taxon>
        <taxon>Canavalia</taxon>
    </lineage>
</organism>
<dbReference type="Proteomes" id="UP001367508">
    <property type="component" value="Unassembled WGS sequence"/>
</dbReference>
<accession>A0AAN9LBP2</accession>
<keyword evidence="1" id="KW-1133">Transmembrane helix</keyword>
<protein>
    <submittedName>
        <fullName evidence="2">Uncharacterized protein</fullName>
    </submittedName>
</protein>
<evidence type="ECO:0000313" key="3">
    <source>
        <dbReference type="Proteomes" id="UP001367508"/>
    </source>
</evidence>
<name>A0AAN9LBP2_CANGL</name>
<gene>
    <name evidence="2" type="ORF">VNO77_25536</name>
</gene>
<reference evidence="2 3" key="1">
    <citation type="submission" date="2024-01" db="EMBL/GenBank/DDBJ databases">
        <title>The genomes of 5 underutilized Papilionoideae crops provide insights into root nodulation and disease resistanc.</title>
        <authorList>
            <person name="Jiang F."/>
        </authorList>
    </citation>
    <scope>NUCLEOTIDE SEQUENCE [LARGE SCALE GENOMIC DNA]</scope>
    <source>
        <strain evidence="2">LVBAO_FW01</strain>
        <tissue evidence="2">Leaves</tissue>
    </source>
</reference>
<comment type="caution">
    <text evidence="2">The sequence shown here is derived from an EMBL/GenBank/DDBJ whole genome shotgun (WGS) entry which is preliminary data.</text>
</comment>
<evidence type="ECO:0000313" key="2">
    <source>
        <dbReference type="EMBL" id="KAK7331314.1"/>
    </source>
</evidence>
<dbReference type="EMBL" id="JAYMYQ010000005">
    <property type="protein sequence ID" value="KAK7331314.1"/>
    <property type="molecule type" value="Genomic_DNA"/>
</dbReference>